<organism evidence="2 3">
    <name type="scientific">Pseudomonas simiae</name>
    <dbReference type="NCBI Taxonomy" id="321846"/>
    <lineage>
        <taxon>Bacteria</taxon>
        <taxon>Pseudomonadati</taxon>
        <taxon>Pseudomonadota</taxon>
        <taxon>Gammaproteobacteria</taxon>
        <taxon>Pseudomonadales</taxon>
        <taxon>Pseudomonadaceae</taxon>
        <taxon>Pseudomonas</taxon>
    </lineage>
</organism>
<feature type="region of interest" description="Disordered" evidence="1">
    <location>
        <begin position="168"/>
        <end position="188"/>
    </location>
</feature>
<dbReference type="AlphaFoldDB" id="U1SXC3"/>
<dbReference type="Proteomes" id="UP000016504">
    <property type="component" value="Unassembled WGS sequence"/>
</dbReference>
<dbReference type="RefSeq" id="WP_021492494.1">
    <property type="nucleotide sequence ID" value="NZ_AVQG01000023.1"/>
</dbReference>
<gene>
    <name evidence="2" type="ORF">O204_05500</name>
</gene>
<dbReference type="EMBL" id="AVQG01000023">
    <property type="protein sequence ID" value="ERH56525.1"/>
    <property type="molecule type" value="Genomic_DNA"/>
</dbReference>
<protein>
    <submittedName>
        <fullName evidence="2">Uncharacterized protein</fullName>
    </submittedName>
</protein>
<reference evidence="2 3" key="1">
    <citation type="submission" date="2013-08" db="EMBL/GenBank/DDBJ databases">
        <title>Biodegradation of aromatic compounds in biofilm forming Pseudomonas isolated from sewage sludge.</title>
        <authorList>
            <person name="Qureshi A."/>
            <person name="Ghosh S."/>
            <person name="Khardenavis A.A."/>
            <person name="Kapley A."/>
            <person name="Purohit H.J."/>
        </authorList>
    </citation>
    <scope>NUCLEOTIDE SEQUENCE [LARGE SCALE GENOMIC DNA]</scope>
    <source>
        <strain evidence="2 3">EGD-AQ6</strain>
    </source>
</reference>
<dbReference type="InterPro" id="IPR056912">
    <property type="entry name" value="Phage_JBD30_tail_term-like"/>
</dbReference>
<proteinExistence type="predicted"/>
<dbReference type="Pfam" id="PF23840">
    <property type="entry name" value="Phage_tail_terminator"/>
    <property type="match status" value="1"/>
</dbReference>
<comment type="caution">
    <text evidence="2">The sequence shown here is derived from an EMBL/GenBank/DDBJ whole genome shotgun (WGS) entry which is preliminary data.</text>
</comment>
<dbReference type="PATRIC" id="fig|1390371.3.peg.3618"/>
<name>U1SXC3_9PSED</name>
<evidence type="ECO:0000313" key="3">
    <source>
        <dbReference type="Proteomes" id="UP000016504"/>
    </source>
</evidence>
<sequence>MKLIPIIKHLRNTCPTFMRRVYGGLDWDPVAKSVKTDMPAAYVICIGDSADPSDTQGMIRQRVRDAIDVNVEVWCEDERGQGAADLIHDLRAELWRALVGFKPGGDGAPLQYDDSELLLIDRSKAVYRFRFFTEFVIGRDEVKYGQPLGPPETWQEVEHDALHPFDGVNIVRDDRKPSPPGPAGRIDV</sequence>
<evidence type="ECO:0000256" key="1">
    <source>
        <dbReference type="SAM" id="MobiDB-lite"/>
    </source>
</evidence>
<evidence type="ECO:0000313" key="2">
    <source>
        <dbReference type="EMBL" id="ERH56525.1"/>
    </source>
</evidence>
<accession>U1SXC3</accession>